<dbReference type="Pfam" id="PF20414">
    <property type="entry name" value="DUF6698"/>
    <property type="match status" value="1"/>
</dbReference>
<dbReference type="OrthoDB" id="2977567at2759"/>
<feature type="compositionally biased region" description="Low complexity" evidence="2">
    <location>
        <begin position="49"/>
        <end position="66"/>
    </location>
</feature>
<feature type="coiled-coil region" evidence="1">
    <location>
        <begin position="111"/>
        <end position="138"/>
    </location>
</feature>
<protein>
    <submittedName>
        <fullName evidence="3">Uncharacterized protein</fullName>
    </submittedName>
</protein>
<feature type="region of interest" description="Disordered" evidence="2">
    <location>
        <begin position="1"/>
        <end position="66"/>
    </location>
</feature>
<evidence type="ECO:0000313" key="4">
    <source>
        <dbReference type="Proteomes" id="UP000307440"/>
    </source>
</evidence>
<proteinExistence type="predicted"/>
<feature type="region of interest" description="Disordered" evidence="2">
    <location>
        <begin position="625"/>
        <end position="715"/>
    </location>
</feature>
<keyword evidence="1" id="KW-0175">Coiled coil</keyword>
<evidence type="ECO:0000256" key="1">
    <source>
        <dbReference type="SAM" id="Coils"/>
    </source>
</evidence>
<evidence type="ECO:0000313" key="3">
    <source>
        <dbReference type="EMBL" id="TFK20457.1"/>
    </source>
</evidence>
<evidence type="ECO:0000256" key="2">
    <source>
        <dbReference type="SAM" id="MobiDB-lite"/>
    </source>
</evidence>
<keyword evidence="4" id="KW-1185">Reference proteome</keyword>
<reference evidence="3 4" key="1">
    <citation type="journal article" date="2019" name="Nat. Ecol. Evol.">
        <title>Megaphylogeny resolves global patterns of mushroom evolution.</title>
        <authorList>
            <person name="Varga T."/>
            <person name="Krizsan K."/>
            <person name="Foldi C."/>
            <person name="Dima B."/>
            <person name="Sanchez-Garcia M."/>
            <person name="Sanchez-Ramirez S."/>
            <person name="Szollosi G.J."/>
            <person name="Szarkandi J.G."/>
            <person name="Papp V."/>
            <person name="Albert L."/>
            <person name="Andreopoulos W."/>
            <person name="Angelini C."/>
            <person name="Antonin V."/>
            <person name="Barry K.W."/>
            <person name="Bougher N.L."/>
            <person name="Buchanan P."/>
            <person name="Buyck B."/>
            <person name="Bense V."/>
            <person name="Catcheside P."/>
            <person name="Chovatia M."/>
            <person name="Cooper J."/>
            <person name="Damon W."/>
            <person name="Desjardin D."/>
            <person name="Finy P."/>
            <person name="Geml J."/>
            <person name="Haridas S."/>
            <person name="Hughes K."/>
            <person name="Justo A."/>
            <person name="Karasinski D."/>
            <person name="Kautmanova I."/>
            <person name="Kiss B."/>
            <person name="Kocsube S."/>
            <person name="Kotiranta H."/>
            <person name="LaButti K.M."/>
            <person name="Lechner B.E."/>
            <person name="Liimatainen K."/>
            <person name="Lipzen A."/>
            <person name="Lukacs Z."/>
            <person name="Mihaltcheva S."/>
            <person name="Morgado L.N."/>
            <person name="Niskanen T."/>
            <person name="Noordeloos M.E."/>
            <person name="Ohm R.A."/>
            <person name="Ortiz-Santana B."/>
            <person name="Ovrebo C."/>
            <person name="Racz N."/>
            <person name="Riley R."/>
            <person name="Savchenko A."/>
            <person name="Shiryaev A."/>
            <person name="Soop K."/>
            <person name="Spirin V."/>
            <person name="Szebenyi C."/>
            <person name="Tomsovsky M."/>
            <person name="Tulloss R.E."/>
            <person name="Uehling J."/>
            <person name="Grigoriev I.V."/>
            <person name="Vagvolgyi C."/>
            <person name="Papp T."/>
            <person name="Martin F.M."/>
            <person name="Miettinen O."/>
            <person name="Hibbett D.S."/>
            <person name="Nagy L.G."/>
        </authorList>
    </citation>
    <scope>NUCLEOTIDE SEQUENCE [LARGE SCALE GENOMIC DNA]</scope>
    <source>
        <strain evidence="3 4">CBS 121175</strain>
    </source>
</reference>
<dbReference type="Proteomes" id="UP000307440">
    <property type="component" value="Unassembled WGS sequence"/>
</dbReference>
<feature type="compositionally biased region" description="Basic residues" evidence="2">
    <location>
        <begin position="695"/>
        <end position="704"/>
    </location>
</feature>
<gene>
    <name evidence="3" type="ORF">FA15DRAFT_708063</name>
</gene>
<feature type="region of interest" description="Disordered" evidence="2">
    <location>
        <begin position="535"/>
        <end position="566"/>
    </location>
</feature>
<dbReference type="AlphaFoldDB" id="A0A5C3KKJ4"/>
<feature type="compositionally biased region" description="Polar residues" evidence="2">
    <location>
        <begin position="635"/>
        <end position="644"/>
    </location>
</feature>
<dbReference type="EMBL" id="ML210299">
    <property type="protein sequence ID" value="TFK20457.1"/>
    <property type="molecule type" value="Genomic_DNA"/>
</dbReference>
<organism evidence="3 4">
    <name type="scientific">Coprinopsis marcescibilis</name>
    <name type="common">Agaric fungus</name>
    <name type="synonym">Psathyrella marcescibilis</name>
    <dbReference type="NCBI Taxonomy" id="230819"/>
    <lineage>
        <taxon>Eukaryota</taxon>
        <taxon>Fungi</taxon>
        <taxon>Dikarya</taxon>
        <taxon>Basidiomycota</taxon>
        <taxon>Agaricomycotina</taxon>
        <taxon>Agaricomycetes</taxon>
        <taxon>Agaricomycetidae</taxon>
        <taxon>Agaricales</taxon>
        <taxon>Agaricineae</taxon>
        <taxon>Psathyrellaceae</taxon>
        <taxon>Coprinopsis</taxon>
    </lineage>
</organism>
<feature type="compositionally biased region" description="Polar residues" evidence="2">
    <location>
        <begin position="661"/>
        <end position="670"/>
    </location>
</feature>
<feature type="compositionally biased region" description="Basic residues" evidence="2">
    <location>
        <begin position="545"/>
        <end position="554"/>
    </location>
</feature>
<dbReference type="InterPro" id="IPR046521">
    <property type="entry name" value="DUF6698"/>
</dbReference>
<sequence length="715" mass="79296">MPRGQTAKQGHGVHGRIQGARKYAQDQSESSGEEFPPVVSASGSDNDDSGNSQPFLQVHQQQHPHQPLATINQPSYMQTPIPSVLPTNPQIQIPSSVNVFEEYQHRCNKVLKAEQLKSSQLEDENWKLRAEIERLKALSKKRNKKGATTYCSDSSDDGILDGGSNKEAIRTYGRQFLLKNEIFILNDYFLRRRPANLSSTDPRRYGSDKTRVACIIAELYEDLPEWCHDLLATSEEFRKLFIDAANKYFRQLVLKLRDEIGPIAFDNQAVAGYYAYGREADRNILAFETLLKWSTRQGDIGYLYPVHFPYQYLDYTKAFRVHAFALLLRGLLFGKKSISPDALNDKNWKPTKGNGFKWKIRWVTPGMLAFAWVMGVYIHSPDKEFMVIGTTSKINYQEAHAFYKQYVLTALCSEDKNTANAMADLLQWYNGIIFSHLHTKEDIDVVGAETPNHGNDLAALLGGLRILEQPLEPSTTPLEAPLSSGPNVVRQQASADIPPHTPTIDVVTEVAASSSTQPHQAPNDEDQAAQPELLQIPAESSKATKSTKKGKKKAPTVAVRRSTREDKNTANAMADLLQWYNGIIFSHLHTKEDIDVVGAETPNHGNDLAALLGGLRILEQPLEPSTTPLEAPLSSGPNVRQQASADIPPHTPTIDVVTEVAASSSTQPHQAPNDEDQAAQPELLQIPAESSKATKSTKKGKKKAPTVAVRRSTRG</sequence>
<accession>A0A5C3KKJ4</accession>
<name>A0A5C3KKJ4_COPMA</name>